<dbReference type="EMBL" id="AP028215">
    <property type="protein sequence ID" value="BEI91211.1"/>
    <property type="molecule type" value="Genomic_DNA"/>
</dbReference>
<evidence type="ECO:0000256" key="13">
    <source>
        <dbReference type="ARBA" id="ARBA00048243"/>
    </source>
</evidence>
<keyword evidence="9" id="KW-1133">Transmembrane helix</keyword>
<feature type="domain" description="Glycosyltransferase family 18 catalytic" evidence="14">
    <location>
        <begin position="261"/>
        <end position="473"/>
    </location>
</feature>
<keyword evidence="12" id="KW-0325">Glycoprotein</keyword>
<evidence type="ECO:0000256" key="6">
    <source>
        <dbReference type="ARBA" id="ARBA00022679"/>
    </source>
</evidence>
<dbReference type="PANTHER" id="PTHR15075:SF2">
    <property type="entry name" value="ALPHA-1,6-MANNOSYLGLYCOPROTEIN 6-BETA-N-ACETYLGLUCOSAMINYLTRANSFERASE"/>
    <property type="match status" value="1"/>
</dbReference>
<comment type="pathway">
    <text evidence="2">Protein modification; protein glycosylation.</text>
</comment>
<evidence type="ECO:0000256" key="4">
    <source>
        <dbReference type="ARBA" id="ARBA00012671"/>
    </source>
</evidence>
<evidence type="ECO:0000313" key="16">
    <source>
        <dbReference type="Proteomes" id="UP001233271"/>
    </source>
</evidence>
<name>A0AA48L3C5_9TREE</name>
<dbReference type="GO" id="GO:0000139">
    <property type="term" value="C:Golgi membrane"/>
    <property type="evidence" value="ECO:0007669"/>
    <property type="project" value="UniProtKB-SubCell"/>
</dbReference>
<dbReference type="Proteomes" id="UP001233271">
    <property type="component" value="Chromosome 4"/>
</dbReference>
<dbReference type="AlphaFoldDB" id="A0AA48L3C5"/>
<evidence type="ECO:0000256" key="7">
    <source>
        <dbReference type="ARBA" id="ARBA00022692"/>
    </source>
</evidence>
<dbReference type="KEGG" id="ccac:CcaHIS019_0400310"/>
<evidence type="ECO:0000256" key="2">
    <source>
        <dbReference type="ARBA" id="ARBA00004922"/>
    </source>
</evidence>
<dbReference type="GeneID" id="85495081"/>
<keyword evidence="5" id="KW-0328">Glycosyltransferase</keyword>
<dbReference type="Pfam" id="PF15024">
    <property type="entry name" value="Glyco_transf_18"/>
    <property type="match status" value="1"/>
</dbReference>
<gene>
    <name evidence="15" type="ORF">CcaverHIS019_0400310</name>
</gene>
<evidence type="ECO:0000256" key="11">
    <source>
        <dbReference type="ARBA" id="ARBA00023136"/>
    </source>
</evidence>
<evidence type="ECO:0000256" key="8">
    <source>
        <dbReference type="ARBA" id="ARBA00022968"/>
    </source>
</evidence>
<keyword evidence="7" id="KW-0812">Transmembrane</keyword>
<evidence type="ECO:0000259" key="14">
    <source>
        <dbReference type="Pfam" id="PF15024"/>
    </source>
</evidence>
<dbReference type="InterPro" id="IPR026116">
    <property type="entry name" value="GT18_cat"/>
</dbReference>
<evidence type="ECO:0000256" key="5">
    <source>
        <dbReference type="ARBA" id="ARBA00022676"/>
    </source>
</evidence>
<protein>
    <recommendedName>
        <fullName evidence="4">alpha-1,6-mannosyl-glycoprotein 6-beta-N-acetylglucosaminyltransferase</fullName>
        <ecNumber evidence="4">2.4.1.155</ecNumber>
    </recommendedName>
</protein>
<dbReference type="EC" id="2.4.1.155" evidence="4"/>
<evidence type="ECO:0000256" key="1">
    <source>
        <dbReference type="ARBA" id="ARBA00004323"/>
    </source>
</evidence>
<organism evidence="15 16">
    <name type="scientific">Cutaneotrichosporon cavernicola</name>
    <dbReference type="NCBI Taxonomy" id="279322"/>
    <lineage>
        <taxon>Eukaryota</taxon>
        <taxon>Fungi</taxon>
        <taxon>Dikarya</taxon>
        <taxon>Basidiomycota</taxon>
        <taxon>Agaricomycotina</taxon>
        <taxon>Tremellomycetes</taxon>
        <taxon>Trichosporonales</taxon>
        <taxon>Trichosporonaceae</taxon>
        <taxon>Cutaneotrichosporon</taxon>
    </lineage>
</organism>
<dbReference type="PANTHER" id="PTHR15075">
    <property type="entry name" value="ALPHA-MANNOSIDE BETA-1,6-N-ACETYLGLUCOSAMINYLTRANSFERASE"/>
    <property type="match status" value="1"/>
</dbReference>
<comment type="catalytic activity">
    <reaction evidence="13">
        <text>N(4)-{beta-D-GlcNAc-(1-&gt;2)-[beta-D-GlcNAc-(1-&gt;4)]-alpha-D-Man-(1-&gt;3)-[beta-D-GlcNAc-(1-&gt;2)-alpha-D-Man-(1-&gt;6)]-beta-D-Man-(1-&gt;4)-beta-D-GlcNAc-(1-&gt;4)-beta-D-GlcNAc}-L-asparaginyl-[protein] + UDP-N-acetyl-alpha-D-glucosamine = N(4)-{beta-D-GlcNAc-(1-&gt;2)-[beta-D-GlcNAc-(1-&gt;4)]-alpha-D-Man-(1-&gt;3)-[beta-D-GlcNAc-(1-&gt;2)-[beta-D-GlcNAc-(1-&gt;6)]-alpha-D-Man-(1-&gt;6)]-beta-D-Man-(1-&gt;4)-beta-D-GlcNAc-(1-&gt;4)-beta-D-GlcNAc}-L-asparaginyl-[protein] + UDP + H(+)</text>
        <dbReference type="Rhea" id="RHEA:16921"/>
        <dbReference type="Rhea" id="RHEA-COMP:14374"/>
        <dbReference type="Rhea" id="RHEA-COMP:14377"/>
        <dbReference type="ChEBI" id="CHEBI:15378"/>
        <dbReference type="ChEBI" id="CHEBI:57705"/>
        <dbReference type="ChEBI" id="CHEBI:58223"/>
        <dbReference type="ChEBI" id="CHEBI:139507"/>
        <dbReference type="ChEBI" id="CHEBI:139510"/>
        <dbReference type="EC" id="2.4.1.155"/>
    </reaction>
</comment>
<dbReference type="InterPro" id="IPR052105">
    <property type="entry name" value="MGAT5_Glycosyltransferase"/>
</dbReference>
<comment type="subcellular location">
    <subcellularLocation>
        <location evidence="1">Golgi apparatus membrane</location>
        <topology evidence="1">Single-pass type II membrane protein</topology>
    </subcellularLocation>
</comment>
<comment type="similarity">
    <text evidence="3">Belongs to the glycosyltransferase 18 family.</text>
</comment>
<keyword evidence="11" id="KW-0472">Membrane</keyword>
<keyword evidence="8" id="KW-0735">Signal-anchor</keyword>
<keyword evidence="6" id="KW-0808">Transferase</keyword>
<dbReference type="RefSeq" id="XP_060456476.1">
    <property type="nucleotide sequence ID" value="XM_060599820.1"/>
</dbReference>
<proteinExistence type="inferred from homology"/>
<accession>A0AA48L3C5</accession>
<evidence type="ECO:0000256" key="12">
    <source>
        <dbReference type="ARBA" id="ARBA00023180"/>
    </source>
</evidence>
<evidence type="ECO:0000256" key="10">
    <source>
        <dbReference type="ARBA" id="ARBA00023034"/>
    </source>
</evidence>
<evidence type="ECO:0000256" key="9">
    <source>
        <dbReference type="ARBA" id="ARBA00022989"/>
    </source>
</evidence>
<dbReference type="GO" id="GO:0030144">
    <property type="term" value="F:alpha-1,6-mannosylglycoprotein 6-beta-N-acetylglucosaminyltransferase activity"/>
    <property type="evidence" value="ECO:0007669"/>
    <property type="project" value="UniProtKB-EC"/>
</dbReference>
<dbReference type="GO" id="GO:0006487">
    <property type="term" value="P:protein N-linked glycosylation"/>
    <property type="evidence" value="ECO:0007669"/>
    <property type="project" value="TreeGrafter"/>
</dbReference>
<sequence>MSKRLLTQLMGVRRMSRRHILVGLCGLVSLLLIVGLQAVYTGSLPCVVAIWNGPPPNMANRLTNPFQLPAFRGQRSRVHDILTSIPPGSQLGVLKGLNNDENNYKYYTEAKLRQLTACMARGDCHSNAENVVIFAAYHCHLSVFKGYIGGEGVWCNGMIESLERQGYTVLLAKDDWRYVAHIYRQIPELVKAIIGDDSPGSRYGRPRDFFRSEARPDGFPTWKYFRFYYFSTPKGTVISSYWCASAEIEWRQVGMGNYRNNTYLGYALELPEETRTVPWSQRPNRAYILGKRVQYFYKWRAEPFIPAEFITRAYHDMRKEIPDFEFVGGFIDDRTPEEKEKLGEWKVPEGVRQLGKLNASEFDDAVANSKAMVGIGWPATSPSPYRAIARGVPFLNPHILGEHSTADKPETWMSVQHDSMRYEQPPHVYHVEARNYESFFTALRTAMTTPAEPYILPRLRRDAFDERMRNFVHRDWRSEAERILTNRKNGQESELGVDLGMFEL</sequence>
<keyword evidence="10" id="KW-0333">Golgi apparatus</keyword>
<evidence type="ECO:0000313" key="15">
    <source>
        <dbReference type="EMBL" id="BEI91211.1"/>
    </source>
</evidence>
<keyword evidence="16" id="KW-1185">Reference proteome</keyword>
<reference evidence="15" key="1">
    <citation type="journal article" date="2023" name="BMC Genomics">
        <title>Chromosome-level genome assemblies of Cutaneotrichosporon spp. (Trichosporonales, Basidiomycota) reveal imbalanced evolution between nucleotide sequences and chromosome synteny.</title>
        <authorList>
            <person name="Kobayashi Y."/>
            <person name="Kayamori A."/>
            <person name="Aoki K."/>
            <person name="Shiwa Y."/>
            <person name="Matsutani M."/>
            <person name="Fujita N."/>
            <person name="Sugita T."/>
            <person name="Iwasaki W."/>
            <person name="Tanaka N."/>
            <person name="Takashima M."/>
        </authorList>
    </citation>
    <scope>NUCLEOTIDE SEQUENCE</scope>
    <source>
        <strain evidence="15">HIS019</strain>
    </source>
</reference>
<evidence type="ECO:0000256" key="3">
    <source>
        <dbReference type="ARBA" id="ARBA00007477"/>
    </source>
</evidence>